<dbReference type="Proteomes" id="UP000593562">
    <property type="component" value="Unassembled WGS sequence"/>
</dbReference>
<evidence type="ECO:0000313" key="2">
    <source>
        <dbReference type="Proteomes" id="UP000593562"/>
    </source>
</evidence>
<organism evidence="1 2">
    <name type="scientific">Tripterygium wilfordii</name>
    <name type="common">Thunder God vine</name>
    <dbReference type="NCBI Taxonomy" id="458696"/>
    <lineage>
        <taxon>Eukaryota</taxon>
        <taxon>Viridiplantae</taxon>
        <taxon>Streptophyta</taxon>
        <taxon>Embryophyta</taxon>
        <taxon>Tracheophyta</taxon>
        <taxon>Spermatophyta</taxon>
        <taxon>Magnoliopsida</taxon>
        <taxon>eudicotyledons</taxon>
        <taxon>Gunneridae</taxon>
        <taxon>Pentapetalae</taxon>
        <taxon>rosids</taxon>
        <taxon>fabids</taxon>
        <taxon>Celastrales</taxon>
        <taxon>Celastraceae</taxon>
        <taxon>Tripterygium</taxon>
    </lineage>
</organism>
<reference evidence="1 2" key="1">
    <citation type="journal article" date="2020" name="Nat. Commun.">
        <title>Genome of Tripterygium wilfordii and identification of cytochrome P450 involved in triptolide biosynthesis.</title>
        <authorList>
            <person name="Tu L."/>
            <person name="Su P."/>
            <person name="Zhang Z."/>
            <person name="Gao L."/>
            <person name="Wang J."/>
            <person name="Hu T."/>
            <person name="Zhou J."/>
            <person name="Zhang Y."/>
            <person name="Zhao Y."/>
            <person name="Liu Y."/>
            <person name="Song Y."/>
            <person name="Tong Y."/>
            <person name="Lu Y."/>
            <person name="Yang J."/>
            <person name="Xu C."/>
            <person name="Jia M."/>
            <person name="Peters R.J."/>
            <person name="Huang L."/>
            <person name="Gao W."/>
        </authorList>
    </citation>
    <scope>NUCLEOTIDE SEQUENCE [LARGE SCALE GENOMIC DNA]</scope>
    <source>
        <strain evidence="2">cv. XIE 37</strain>
        <tissue evidence="1">Leaf</tissue>
    </source>
</reference>
<dbReference type="InterPro" id="IPR010719">
    <property type="entry name" value="MnmM_MeTrfase"/>
</dbReference>
<dbReference type="Pfam" id="PF06962">
    <property type="entry name" value="rRNA_methylase"/>
    <property type="match status" value="1"/>
</dbReference>
<dbReference type="GO" id="GO:0008168">
    <property type="term" value="F:methyltransferase activity"/>
    <property type="evidence" value="ECO:0007669"/>
    <property type="project" value="UniProtKB-KW"/>
</dbReference>
<keyword evidence="1" id="KW-0808">Transferase</keyword>
<dbReference type="InParanoid" id="A0A7J7C293"/>
<dbReference type="SUPFAM" id="SSF53335">
    <property type="entry name" value="S-adenosyl-L-methionine-dependent methyltransferases"/>
    <property type="match status" value="1"/>
</dbReference>
<accession>A0A7J7C293</accession>
<dbReference type="EMBL" id="JAAARO010000021">
    <property type="protein sequence ID" value="KAF5728233.1"/>
    <property type="molecule type" value="Genomic_DNA"/>
</dbReference>
<protein>
    <submittedName>
        <fullName evidence="1">Putative S-adenosylmethionine-dependent methyltransferase</fullName>
    </submittedName>
</protein>
<evidence type="ECO:0000313" key="1">
    <source>
        <dbReference type="EMBL" id="KAF5728233.1"/>
    </source>
</evidence>
<dbReference type="PANTHER" id="PTHR35276:SF1">
    <property type="entry name" value="TRNA (MNM(5)S(2)U34)-METHYLTRANSFERASE, CHLOROPLASTIC"/>
    <property type="match status" value="1"/>
</dbReference>
<name>A0A7J7C293_TRIWF</name>
<gene>
    <name evidence="1" type="ORF">HS088_TW21G00378</name>
</gene>
<keyword evidence="2" id="KW-1185">Reference proteome</keyword>
<dbReference type="AlphaFoldDB" id="A0A7J7C293"/>
<sequence>MLLNRIHIPQRVLAMPLMPFSQMKYGFCVCLSSSWSHKSTRDFRCFTDSSTKISASGIENTASISLSNTSPLSGIEDEVAGYVFGKRKATEVAHLVWRHIVQKGDTVIDATCGNGYDTLTLLKMITDGSGRGCVYGFDIQQEALQNTSSLLHEVFPEKEKGCVKLFSICHSRIEEIIPENTPVRLVAFNLGYLPGGGKAITTTPETTLLALEAAKRMLITGGLISVIVYVGHPGGR</sequence>
<dbReference type="FunCoup" id="A0A7J7C293">
    <property type="interactions" value="184"/>
</dbReference>
<dbReference type="PANTHER" id="PTHR35276">
    <property type="entry name" value="S-ADENOSYL-L-METHIONINE-DEPENDENT METHYLTRANSFERASES SUPERFAMILY PROTEIN"/>
    <property type="match status" value="1"/>
</dbReference>
<dbReference type="GO" id="GO:0032259">
    <property type="term" value="P:methylation"/>
    <property type="evidence" value="ECO:0007669"/>
    <property type="project" value="UniProtKB-KW"/>
</dbReference>
<comment type="caution">
    <text evidence="1">The sequence shown here is derived from an EMBL/GenBank/DDBJ whole genome shotgun (WGS) entry which is preliminary data.</text>
</comment>
<keyword evidence="1" id="KW-0489">Methyltransferase</keyword>
<dbReference type="Gene3D" id="3.40.50.150">
    <property type="entry name" value="Vaccinia Virus protein VP39"/>
    <property type="match status" value="1"/>
</dbReference>
<dbReference type="InterPro" id="IPR029063">
    <property type="entry name" value="SAM-dependent_MTases_sf"/>
</dbReference>
<proteinExistence type="predicted"/>